<dbReference type="InterPro" id="IPR029441">
    <property type="entry name" value="Cass2"/>
</dbReference>
<dbReference type="InterPro" id="IPR011256">
    <property type="entry name" value="Reg_factor_effector_dom_sf"/>
</dbReference>
<comment type="caution">
    <text evidence="2">The sequence shown here is derived from an EMBL/GenBank/DDBJ whole genome shotgun (WGS) entry which is preliminary data.</text>
</comment>
<evidence type="ECO:0000313" key="2">
    <source>
        <dbReference type="EMBL" id="PLT28209.1"/>
    </source>
</evidence>
<accession>A0A2N5M1I2</accession>
<dbReference type="Pfam" id="PF14526">
    <property type="entry name" value="Cass2"/>
    <property type="match status" value="1"/>
</dbReference>
<keyword evidence="3" id="KW-1185">Reference proteome</keyword>
<dbReference type="Proteomes" id="UP000234748">
    <property type="component" value="Unassembled WGS sequence"/>
</dbReference>
<name>A0A2N5M1I2_9BACI</name>
<dbReference type="EMBL" id="PGUY01000063">
    <property type="protein sequence ID" value="PLT28209.1"/>
    <property type="molecule type" value="Genomic_DNA"/>
</dbReference>
<evidence type="ECO:0000259" key="1">
    <source>
        <dbReference type="Pfam" id="PF14526"/>
    </source>
</evidence>
<proteinExistence type="predicted"/>
<sequence>MECKRVRKEFKVVGMRGYGAFSDFQREVPLLAQQFLNRASEISNHTETEISLFEPKREENHLEGHFYAGLLVQKPAIQVPPGMEYIEVSQEFITIRGKITNISSLHTELMKWAVEQGHKRNIESYIIETYHPMENDVEDVEIYLPILS</sequence>
<evidence type="ECO:0000313" key="3">
    <source>
        <dbReference type="Proteomes" id="UP000234748"/>
    </source>
</evidence>
<reference evidence="2 3" key="1">
    <citation type="submission" date="2017-11" db="EMBL/GenBank/DDBJ databases">
        <title>Comparitive Functional Genomics of Dry Heat Resistant strains isolated from the Viking Spacecraft.</title>
        <authorList>
            <person name="Seuylemezian A."/>
            <person name="Cooper K."/>
            <person name="Vaishampayan P."/>
        </authorList>
    </citation>
    <scope>NUCLEOTIDE SEQUENCE [LARGE SCALE GENOMIC DNA]</scope>
    <source>
        <strain evidence="2 3">V1-29</strain>
    </source>
</reference>
<feature type="domain" description="Integron-associated effector binding protein" evidence="1">
    <location>
        <begin position="8"/>
        <end position="146"/>
    </location>
</feature>
<dbReference type="OrthoDB" id="2863365at2"/>
<protein>
    <submittedName>
        <fullName evidence="2">AraC family transcriptional regulator</fullName>
    </submittedName>
</protein>
<gene>
    <name evidence="2" type="ORF">CUU66_19905</name>
</gene>
<organism evidence="2 3">
    <name type="scientific">Peribacillus deserti</name>
    <dbReference type="NCBI Taxonomy" id="673318"/>
    <lineage>
        <taxon>Bacteria</taxon>
        <taxon>Bacillati</taxon>
        <taxon>Bacillota</taxon>
        <taxon>Bacilli</taxon>
        <taxon>Bacillales</taxon>
        <taxon>Bacillaceae</taxon>
        <taxon>Peribacillus</taxon>
    </lineage>
</organism>
<dbReference type="SUPFAM" id="SSF55136">
    <property type="entry name" value="Probable bacterial effector-binding domain"/>
    <property type="match status" value="1"/>
</dbReference>
<dbReference type="RefSeq" id="WP_101645149.1">
    <property type="nucleotide sequence ID" value="NZ_PGUY01000063.1"/>
</dbReference>
<dbReference type="AlphaFoldDB" id="A0A2N5M1I2"/>
<dbReference type="Gene3D" id="3.20.80.10">
    <property type="entry name" value="Regulatory factor, effector binding domain"/>
    <property type="match status" value="1"/>
</dbReference>